<geneLocation type="plasmid" evidence="1">
    <name>pBC453</name>
</geneLocation>
<reference evidence="1" key="2">
    <citation type="journal article" date="2017" name="Genome Announc.">
        <title>High-Quality Draft Genome Sequence of Burkholderia contaminans CH-1, a Gram-Negative Bacterium That Metabolizes 2-Azahypoxanthine, a Plant Growth-Regulating Compound.</title>
        <authorList>
            <person name="Choi J.-H."/>
            <person name="Sugiura H."/>
            <person name="Moriuchi R."/>
            <person name="Kawagishi H."/>
            <person name="Dohra H."/>
        </authorList>
    </citation>
    <scope>NUCLEOTIDE SEQUENCE</scope>
    <source>
        <strain evidence="1">CH-1</strain>
        <plasmid evidence="1">pBC453</plasmid>
    </source>
</reference>
<evidence type="ECO:0000313" key="1">
    <source>
        <dbReference type="EMBL" id="BBA45356.1"/>
    </source>
</evidence>
<reference evidence="1" key="1">
    <citation type="journal article" date="2016" name="Biosci. Biotechnol. Biochem.">
        <title>Bioconversion of AHX to AOH by resting cells of Burkholderia contaminans CH-1.</title>
        <authorList>
            <person name="Choi J.H."/>
            <person name="Kikuchi A."/>
            <person name="Pumkaeo P."/>
            <person name="Hirai H."/>
            <person name="Tokuyama S."/>
            <person name="Kawagishi H."/>
        </authorList>
    </citation>
    <scope>NUCLEOTIDE SEQUENCE</scope>
    <source>
        <strain evidence="1">CH-1</strain>
        <plasmid evidence="1">pBC453</plasmid>
    </source>
</reference>
<evidence type="ECO:0000313" key="2">
    <source>
        <dbReference type="EMBL" id="WFN23622.1"/>
    </source>
</evidence>
<dbReference type="RefSeq" id="WP_069301943.1">
    <property type="nucleotide sequence ID" value="NZ_AP018360.1"/>
</dbReference>
<reference evidence="2 3" key="3">
    <citation type="submission" date="2021-12" db="EMBL/GenBank/DDBJ databases">
        <title>Genomic and phenotypic characterization of three Burkholderia contaminans isolates recovered from different sources.</title>
        <authorList>
            <person name="Lopez De Volder A."/>
            <person name="Fan Y."/>
            <person name="Nunvar J."/>
            <person name="Herrera T."/>
            <person name="Timp W."/>
            <person name="Degrossi J."/>
        </authorList>
    </citation>
    <scope>NUCLEOTIDE SEQUENCE [LARGE SCALE GENOMIC DNA]</scope>
    <source>
        <strain evidence="2 3">LMG 23361</strain>
        <plasmid evidence="2 3">unnamed1</plasmid>
    </source>
</reference>
<accession>A0A250LLD1</accession>
<evidence type="ECO:0000313" key="3">
    <source>
        <dbReference type="Proteomes" id="UP001220209"/>
    </source>
</evidence>
<dbReference type="Proteomes" id="UP001220209">
    <property type="component" value="Plasmid unnamed1"/>
</dbReference>
<proteinExistence type="predicted"/>
<gene>
    <name evidence="1" type="ORF">BCCH1_78670</name>
    <name evidence="2" type="ORF">LXE91_39490</name>
</gene>
<dbReference type="OrthoDB" id="9135896at2"/>
<organism evidence="1">
    <name type="scientific">Burkholderia contaminans</name>
    <dbReference type="NCBI Taxonomy" id="488447"/>
    <lineage>
        <taxon>Bacteria</taxon>
        <taxon>Pseudomonadati</taxon>
        <taxon>Pseudomonadota</taxon>
        <taxon>Betaproteobacteria</taxon>
        <taxon>Burkholderiales</taxon>
        <taxon>Burkholderiaceae</taxon>
        <taxon>Burkholderia</taxon>
        <taxon>Burkholderia cepacia complex</taxon>
    </lineage>
</organism>
<name>A0A250LLD1_9BURK</name>
<dbReference type="AlphaFoldDB" id="A0A250LLD1"/>
<geneLocation type="plasmid" evidence="2 3">
    <name>unnamed1</name>
</geneLocation>
<dbReference type="EMBL" id="CP090643">
    <property type="protein sequence ID" value="WFN23622.1"/>
    <property type="molecule type" value="Genomic_DNA"/>
</dbReference>
<dbReference type="EMBL" id="AP018360">
    <property type="protein sequence ID" value="BBA45356.1"/>
    <property type="molecule type" value="Genomic_DNA"/>
</dbReference>
<sequence length="400" mass="42687">MNSKDHKAPNVDGTMFAGTWNHMFGPGRFETQCRIVIDVKAHKLVAAQALNGLNWLNLSVAEKADLSESLFEGNDVSSAPAEFDLEQVGNLPEWAIPAVGKAAAVVVTGSTDVRCYGLAEGESADSNVINDVQSGPATRTIERALCRGKTATGHEESVGPTDRDIVEGAERMARILLQSMGFDFFGESVRASSNPRAVRAWNVVGALLEEYNGTDLSSAVDALEEEGCSRAPDCSPIAAFEAGVSAALQEANGLSVVFSSMLQDRTRQNAVYHAHSGQRAAIVGVGITPAQESGWDEESLPFVKIRFQDGVELPVFGEELFSHDDRFFALCSAVFGGYGAARDVADGFAGPYHLARDGSISDKEAFLAELKVMGPTFTCVQAPWTPSEFRVGDSIPSTKS</sequence>
<keyword evidence="1" id="KW-0614">Plasmid</keyword>
<protein>
    <submittedName>
        <fullName evidence="1">Uncharacterized protein</fullName>
    </submittedName>
</protein>